<evidence type="ECO:0000313" key="1">
    <source>
        <dbReference type="EMBL" id="KAJ0024949.1"/>
    </source>
</evidence>
<proteinExistence type="predicted"/>
<dbReference type="Proteomes" id="UP001163603">
    <property type="component" value="Chromosome 10"/>
</dbReference>
<dbReference type="EMBL" id="CM047745">
    <property type="protein sequence ID" value="KAJ0024949.1"/>
    <property type="molecule type" value="Genomic_DNA"/>
</dbReference>
<organism evidence="1 2">
    <name type="scientific">Pistacia integerrima</name>
    <dbReference type="NCBI Taxonomy" id="434235"/>
    <lineage>
        <taxon>Eukaryota</taxon>
        <taxon>Viridiplantae</taxon>
        <taxon>Streptophyta</taxon>
        <taxon>Embryophyta</taxon>
        <taxon>Tracheophyta</taxon>
        <taxon>Spermatophyta</taxon>
        <taxon>Magnoliopsida</taxon>
        <taxon>eudicotyledons</taxon>
        <taxon>Gunneridae</taxon>
        <taxon>Pentapetalae</taxon>
        <taxon>rosids</taxon>
        <taxon>malvids</taxon>
        <taxon>Sapindales</taxon>
        <taxon>Anacardiaceae</taxon>
        <taxon>Pistacia</taxon>
    </lineage>
</organism>
<accession>A0ACC0XUH7</accession>
<evidence type="ECO:0000313" key="2">
    <source>
        <dbReference type="Proteomes" id="UP001163603"/>
    </source>
</evidence>
<protein>
    <submittedName>
        <fullName evidence="1">Uncharacterized protein</fullName>
    </submittedName>
</protein>
<gene>
    <name evidence="1" type="ORF">Pint_08321</name>
</gene>
<comment type="caution">
    <text evidence="1">The sequence shown here is derived from an EMBL/GenBank/DDBJ whole genome shotgun (WGS) entry which is preliminary data.</text>
</comment>
<reference evidence="2" key="1">
    <citation type="journal article" date="2023" name="G3 (Bethesda)">
        <title>Genome assembly and association tests identify interacting loci associated with vigor, precocity, and sex in interspecific pistachio rootstocks.</title>
        <authorList>
            <person name="Palmer W."/>
            <person name="Jacygrad E."/>
            <person name="Sagayaradj S."/>
            <person name="Cavanaugh K."/>
            <person name="Han R."/>
            <person name="Bertier L."/>
            <person name="Beede B."/>
            <person name="Kafkas S."/>
            <person name="Golino D."/>
            <person name="Preece J."/>
            <person name="Michelmore R."/>
        </authorList>
    </citation>
    <scope>NUCLEOTIDE SEQUENCE [LARGE SCALE GENOMIC DNA]</scope>
</reference>
<keyword evidence="2" id="KW-1185">Reference proteome</keyword>
<sequence length="96" mass="10493">MAERLPTATDPNVNPNQPFLHDSNDPTLRSGTYVVQIPKDQVYRVPPPENALIVERHDKEKAKSCCSCCICCGVFIAIVVIAIGVIAAITIIFLKT</sequence>
<name>A0ACC0XUH7_9ROSI</name>